<gene>
    <name evidence="1" type="ORF">VitviT2T_003757</name>
</gene>
<keyword evidence="2" id="KW-1185">Reference proteome</keyword>
<dbReference type="EMBL" id="CP126650">
    <property type="protein sequence ID" value="WJZ84137.1"/>
    <property type="molecule type" value="Genomic_DNA"/>
</dbReference>
<reference evidence="1 2" key="1">
    <citation type="journal article" date="2023" name="Hortic Res">
        <title>The complete reference genome for grapevine (Vitis vinifera L.) genetics and breeding.</title>
        <authorList>
            <person name="Shi X."/>
            <person name="Cao S."/>
            <person name="Wang X."/>
            <person name="Huang S."/>
            <person name="Wang Y."/>
            <person name="Liu Z."/>
            <person name="Liu W."/>
            <person name="Leng X."/>
            <person name="Peng Y."/>
            <person name="Wang N."/>
            <person name="Wang Y."/>
            <person name="Ma Z."/>
            <person name="Xu X."/>
            <person name="Zhang F."/>
            <person name="Xue H."/>
            <person name="Zhong H."/>
            <person name="Wang Y."/>
            <person name="Zhang K."/>
            <person name="Velt A."/>
            <person name="Avia K."/>
            <person name="Holtgrawe D."/>
            <person name="Grimplet J."/>
            <person name="Matus J.T."/>
            <person name="Ware D."/>
            <person name="Wu X."/>
            <person name="Wang H."/>
            <person name="Liu C."/>
            <person name="Fang Y."/>
            <person name="Rustenholz C."/>
            <person name="Cheng Z."/>
            <person name="Xiao H."/>
            <person name="Zhou Y."/>
        </authorList>
    </citation>
    <scope>NUCLEOTIDE SEQUENCE [LARGE SCALE GENOMIC DNA]</scope>
    <source>
        <strain evidence="2">cv. Pinot noir / PN40024</strain>
        <tissue evidence="1">Leaf</tissue>
    </source>
</reference>
<dbReference type="Proteomes" id="UP001227230">
    <property type="component" value="Chromosome 3"/>
</dbReference>
<evidence type="ECO:0000313" key="1">
    <source>
        <dbReference type="EMBL" id="WJZ84137.1"/>
    </source>
</evidence>
<sequence length="74" mass="8297">MSFLMKPRVIPALLLRRLQRLNNNGVVENALQSGPDDSSEKFDQLLLSSTICNNEDLGPLFRKAFTSSKPIPPR</sequence>
<name>A0ABY9BNG9_VITVI</name>
<organism evidence="1 2">
    <name type="scientific">Vitis vinifera</name>
    <name type="common">Grape</name>
    <dbReference type="NCBI Taxonomy" id="29760"/>
    <lineage>
        <taxon>Eukaryota</taxon>
        <taxon>Viridiplantae</taxon>
        <taxon>Streptophyta</taxon>
        <taxon>Embryophyta</taxon>
        <taxon>Tracheophyta</taxon>
        <taxon>Spermatophyta</taxon>
        <taxon>Magnoliopsida</taxon>
        <taxon>eudicotyledons</taxon>
        <taxon>Gunneridae</taxon>
        <taxon>Pentapetalae</taxon>
        <taxon>rosids</taxon>
        <taxon>Vitales</taxon>
        <taxon>Vitaceae</taxon>
        <taxon>Viteae</taxon>
        <taxon>Vitis</taxon>
    </lineage>
</organism>
<proteinExistence type="predicted"/>
<evidence type="ECO:0000313" key="2">
    <source>
        <dbReference type="Proteomes" id="UP001227230"/>
    </source>
</evidence>
<accession>A0ABY9BNG9</accession>
<protein>
    <submittedName>
        <fullName evidence="1">Uncharacterized protein</fullName>
    </submittedName>
</protein>